<evidence type="ECO:0000313" key="4">
    <source>
        <dbReference type="Proteomes" id="UP000473014"/>
    </source>
</evidence>
<dbReference type="AlphaFoldDB" id="A0A6G2BHA4"/>
<feature type="compositionally biased region" description="Basic and acidic residues" evidence="1">
    <location>
        <begin position="66"/>
        <end position="75"/>
    </location>
</feature>
<feature type="chain" id="PRO_5026024063" description="Lipoprotein" evidence="2">
    <location>
        <begin position="25"/>
        <end position="270"/>
    </location>
</feature>
<evidence type="ECO:0000313" key="3">
    <source>
        <dbReference type="EMBL" id="MTE21443.1"/>
    </source>
</evidence>
<dbReference type="PROSITE" id="PS51257">
    <property type="entry name" value="PROKAR_LIPOPROTEIN"/>
    <property type="match status" value="1"/>
</dbReference>
<keyword evidence="4" id="KW-1185">Reference proteome</keyword>
<feature type="signal peptide" evidence="2">
    <location>
        <begin position="1"/>
        <end position="24"/>
    </location>
</feature>
<feature type="region of interest" description="Disordered" evidence="1">
    <location>
        <begin position="27"/>
        <end position="52"/>
    </location>
</feature>
<dbReference type="RefSeq" id="WP_155072199.1">
    <property type="nucleotide sequence ID" value="NZ_WIXO01000001.1"/>
</dbReference>
<protein>
    <recommendedName>
        <fullName evidence="5">Lipoprotein</fullName>
    </recommendedName>
</protein>
<gene>
    <name evidence="3" type="ORF">F0L17_20475</name>
</gene>
<accession>A0A6G2BHA4</accession>
<dbReference type="Proteomes" id="UP000473014">
    <property type="component" value="Unassembled WGS sequence"/>
</dbReference>
<sequence>MRATAIRRTAVAACAVSLALLATACGGSESDGGGEEKAKADTTASAEPASEVKTAAELEKLVLADGDVDGHKVEELGPGDSTPAESVSADKKECELLAYAQLGVPIGDPAATVQRMVTQEPQKPAETGSQSDGELTEEDLENFENAMNSALDVTATVVSLSSYEDGGARKAVADLRAAAEACSGGFTGGVKGEEQKVIGVEEGKVTGGDEAFAWTVTAEAEGEPAPFKLAVVRKGGTLATFSSFNMLGVGKGEDYEQPTEVIDAQAKKLG</sequence>
<organism evidence="3 4">
    <name type="scientific">Streptomyces taklimakanensis</name>
    <dbReference type="NCBI Taxonomy" id="2569853"/>
    <lineage>
        <taxon>Bacteria</taxon>
        <taxon>Bacillati</taxon>
        <taxon>Actinomycetota</taxon>
        <taxon>Actinomycetes</taxon>
        <taxon>Kitasatosporales</taxon>
        <taxon>Streptomycetaceae</taxon>
        <taxon>Streptomyces</taxon>
    </lineage>
</organism>
<comment type="caution">
    <text evidence="3">The sequence shown here is derived from an EMBL/GenBank/DDBJ whole genome shotgun (WGS) entry which is preliminary data.</text>
</comment>
<evidence type="ECO:0000256" key="1">
    <source>
        <dbReference type="SAM" id="MobiDB-lite"/>
    </source>
</evidence>
<evidence type="ECO:0000256" key="2">
    <source>
        <dbReference type="SAM" id="SignalP"/>
    </source>
</evidence>
<feature type="region of interest" description="Disordered" evidence="1">
    <location>
        <begin position="66"/>
        <end position="89"/>
    </location>
</feature>
<reference evidence="3 4" key="1">
    <citation type="submission" date="2019-11" db="EMBL/GenBank/DDBJ databases">
        <authorList>
            <person name="Yuan L."/>
        </authorList>
    </citation>
    <scope>NUCLEOTIDE SEQUENCE [LARGE SCALE GENOMIC DNA]</scope>
    <source>
        <strain evidence="3 4">TRM43335</strain>
    </source>
</reference>
<proteinExistence type="predicted"/>
<dbReference type="EMBL" id="WIXO01000001">
    <property type="protein sequence ID" value="MTE21443.1"/>
    <property type="molecule type" value="Genomic_DNA"/>
</dbReference>
<keyword evidence="2" id="KW-0732">Signal</keyword>
<evidence type="ECO:0008006" key="5">
    <source>
        <dbReference type="Google" id="ProtNLM"/>
    </source>
</evidence>
<dbReference type="OrthoDB" id="4180700at2"/>
<name>A0A6G2BHA4_9ACTN</name>